<reference evidence="1 2" key="1">
    <citation type="submission" date="2018-11" db="EMBL/GenBank/DDBJ databases">
        <title>Rufibacter latericius sp. nov., isolated from water in Baiyang Lake.</title>
        <authorList>
            <person name="Yang Y."/>
        </authorList>
    </citation>
    <scope>NUCLEOTIDE SEQUENCE [LARGE SCALE GENOMIC DNA]</scope>
    <source>
        <strain evidence="1 2">R-22-1c-1</strain>
    </source>
</reference>
<evidence type="ECO:0000313" key="1">
    <source>
        <dbReference type="EMBL" id="RNI22365.1"/>
    </source>
</evidence>
<sequence>MKEFPFEISGRLVLTVLQDHVLIVAEANYFIVNIKDHAALERVLENLLPPSPSGKSSVSLLEKMEKAKELNETLRRAGLVLDVRVNNKTYIEFGTGNAPRITANAVFRQVGSWFKRS</sequence>
<dbReference type="OrthoDB" id="885851at2"/>
<name>A0A3M9MAZ4_9BACT</name>
<dbReference type="RefSeq" id="WP_123128723.1">
    <property type="nucleotide sequence ID" value="NZ_RJJD01000021.1"/>
</dbReference>
<protein>
    <submittedName>
        <fullName evidence="1">Uncharacterized protein</fullName>
    </submittedName>
</protein>
<organism evidence="1 2">
    <name type="scientific">Rufibacter latericius</name>
    <dbReference type="NCBI Taxonomy" id="2487040"/>
    <lineage>
        <taxon>Bacteria</taxon>
        <taxon>Pseudomonadati</taxon>
        <taxon>Bacteroidota</taxon>
        <taxon>Cytophagia</taxon>
        <taxon>Cytophagales</taxon>
        <taxon>Hymenobacteraceae</taxon>
        <taxon>Rufibacter</taxon>
    </lineage>
</organism>
<dbReference type="Proteomes" id="UP000272117">
    <property type="component" value="Unassembled WGS sequence"/>
</dbReference>
<dbReference type="AlphaFoldDB" id="A0A3M9MAZ4"/>
<dbReference type="EMBL" id="RJJD01000021">
    <property type="protein sequence ID" value="RNI22365.1"/>
    <property type="molecule type" value="Genomic_DNA"/>
</dbReference>
<proteinExistence type="predicted"/>
<gene>
    <name evidence="1" type="ORF">EFB08_19830</name>
</gene>
<keyword evidence="2" id="KW-1185">Reference proteome</keyword>
<accession>A0A3M9MAZ4</accession>
<evidence type="ECO:0000313" key="2">
    <source>
        <dbReference type="Proteomes" id="UP000272117"/>
    </source>
</evidence>
<comment type="caution">
    <text evidence="1">The sequence shown here is derived from an EMBL/GenBank/DDBJ whole genome shotgun (WGS) entry which is preliminary data.</text>
</comment>